<feature type="region of interest" description="Disordered" evidence="1">
    <location>
        <begin position="237"/>
        <end position="384"/>
    </location>
</feature>
<reference evidence="2" key="1">
    <citation type="submission" date="2020-02" db="EMBL/GenBank/DDBJ databases">
        <authorList>
            <person name="Meier V. D."/>
        </authorList>
    </citation>
    <scope>NUCLEOTIDE SEQUENCE</scope>
    <source>
        <strain evidence="2">AVDCRST_MAG08</strain>
    </source>
</reference>
<proteinExistence type="predicted"/>
<dbReference type="AlphaFoldDB" id="A0A6J4H124"/>
<feature type="compositionally biased region" description="Basic and acidic residues" evidence="1">
    <location>
        <begin position="203"/>
        <end position="215"/>
    </location>
</feature>
<feature type="compositionally biased region" description="Basic and acidic residues" evidence="1">
    <location>
        <begin position="344"/>
        <end position="358"/>
    </location>
</feature>
<feature type="non-terminal residue" evidence="2">
    <location>
        <position position="384"/>
    </location>
</feature>
<feature type="compositionally biased region" description="Low complexity" evidence="1">
    <location>
        <begin position="1"/>
        <end position="14"/>
    </location>
</feature>
<feature type="compositionally biased region" description="Low complexity" evidence="1">
    <location>
        <begin position="283"/>
        <end position="292"/>
    </location>
</feature>
<feature type="compositionally biased region" description="Basic residues" evidence="1">
    <location>
        <begin position="151"/>
        <end position="170"/>
    </location>
</feature>
<feature type="compositionally biased region" description="Low complexity" evidence="1">
    <location>
        <begin position="251"/>
        <end position="272"/>
    </location>
</feature>
<feature type="region of interest" description="Disordered" evidence="1">
    <location>
        <begin position="1"/>
        <end position="21"/>
    </location>
</feature>
<name>A0A6J4H124_9PROT</name>
<feature type="compositionally biased region" description="Basic residues" evidence="1">
    <location>
        <begin position="315"/>
        <end position="327"/>
    </location>
</feature>
<organism evidence="2">
    <name type="scientific">uncultured Acetobacteraceae bacterium</name>
    <dbReference type="NCBI Taxonomy" id="169975"/>
    <lineage>
        <taxon>Bacteria</taxon>
        <taxon>Pseudomonadati</taxon>
        <taxon>Pseudomonadota</taxon>
        <taxon>Alphaproteobacteria</taxon>
        <taxon>Acetobacterales</taxon>
        <taxon>Acetobacteraceae</taxon>
        <taxon>environmental samples</taxon>
    </lineage>
</organism>
<evidence type="ECO:0000313" key="2">
    <source>
        <dbReference type="EMBL" id="CAA9211392.1"/>
    </source>
</evidence>
<gene>
    <name evidence="2" type="ORF">AVDCRST_MAG08-138</name>
</gene>
<feature type="compositionally biased region" description="Basic residues" evidence="1">
    <location>
        <begin position="293"/>
        <end position="305"/>
    </location>
</feature>
<accession>A0A6J4H124</accession>
<dbReference type="EMBL" id="CADCTG010000014">
    <property type="protein sequence ID" value="CAA9211392.1"/>
    <property type="molecule type" value="Genomic_DNA"/>
</dbReference>
<evidence type="ECO:0000256" key="1">
    <source>
        <dbReference type="SAM" id="MobiDB-lite"/>
    </source>
</evidence>
<feature type="compositionally biased region" description="Low complexity" evidence="1">
    <location>
        <begin position="368"/>
        <end position="384"/>
    </location>
</feature>
<feature type="compositionally biased region" description="Basic residues" evidence="1">
    <location>
        <begin position="186"/>
        <end position="202"/>
    </location>
</feature>
<protein>
    <submittedName>
        <fullName evidence="2">Lipopolysaccharide export system permease protein LptF</fullName>
    </submittedName>
</protein>
<feature type="region of interest" description="Disordered" evidence="1">
    <location>
        <begin position="116"/>
        <end position="224"/>
    </location>
</feature>
<feature type="non-terminal residue" evidence="2">
    <location>
        <position position="1"/>
    </location>
</feature>
<sequence>DPARPLHLPPARAFPARRHHRAGGAGVADAVAPLHRAGARPRAVLPRVHRADGAAAAGLLRHHPADRHLPGRAVRVRAAVLRPGVGGDARRRHLAVAPGAAGDRAGAALRRRLLRAEPPDRAGDASRLPRLAVRDPQPARRHPGAGGRVLLGRRRPHRLCAAARPRRVLARHPDPRRARTGGAGHHPGRIGAHHAHARRAARHAGERPTPADRARPAAAGRPARHAAFDAPFGAELQREQRGPGPHGPRGGEPLPQRPGAEPGRAAATRPGGAHPGPRPPALPGRGAWPPRRAAQRARLRAGRHGHGADRPVPALRRRVAPVRRHRGGDRPPRDWADGGQPRGAAERPDPADLGECRATRPPRRLGAGRHAGAAAARPATGRLV</sequence>